<gene>
    <name evidence="7" type="ORF">CP520_01750</name>
</gene>
<dbReference type="RefSeq" id="WP_096862762.1">
    <property type="nucleotide sequence ID" value="NZ_CP023668.1"/>
</dbReference>
<accession>A0A291IRU6</accession>
<dbReference type="AlphaFoldDB" id="A0A291IRU6"/>
<feature type="region of interest" description="Disordered" evidence="6">
    <location>
        <begin position="264"/>
        <end position="299"/>
    </location>
</feature>
<organism evidence="7 8">
    <name type="scientific">Mesoplasma lactucae ATCC 49193</name>
    <dbReference type="NCBI Taxonomy" id="81460"/>
    <lineage>
        <taxon>Bacteria</taxon>
        <taxon>Bacillati</taxon>
        <taxon>Mycoplasmatota</taxon>
        <taxon>Mollicutes</taxon>
        <taxon>Entomoplasmatales</taxon>
        <taxon>Entomoplasmataceae</taxon>
        <taxon>Mesoplasma</taxon>
    </lineage>
</organism>
<dbReference type="EMBL" id="CP023668">
    <property type="protein sequence ID" value="ATG97474.1"/>
    <property type="molecule type" value="Genomic_DNA"/>
</dbReference>
<dbReference type="PANTHER" id="PTHR10434:SF64">
    <property type="entry name" value="1-ACYL-SN-GLYCEROL-3-PHOSPHATE ACYLTRANSFERASE-RELATED"/>
    <property type="match status" value="1"/>
</dbReference>
<proteinExistence type="predicted"/>
<feature type="compositionally biased region" description="Basic and acidic residues" evidence="6">
    <location>
        <begin position="264"/>
        <end position="279"/>
    </location>
</feature>
<evidence type="ECO:0000256" key="2">
    <source>
        <dbReference type="ARBA" id="ARBA00022516"/>
    </source>
</evidence>
<feature type="compositionally biased region" description="Basic and acidic residues" evidence="6">
    <location>
        <begin position="290"/>
        <end position="299"/>
    </location>
</feature>
<dbReference type="KEGG" id="mlac:CP520_01750"/>
<feature type="compositionally biased region" description="Basic residues" evidence="6">
    <location>
        <begin position="280"/>
        <end position="289"/>
    </location>
</feature>
<reference evidence="7 8" key="1">
    <citation type="submission" date="2017-09" db="EMBL/GenBank/DDBJ databases">
        <title>SPAdes assembly of the Mesoplasma lactucae genome.</title>
        <authorList>
            <person name="Knight T.F."/>
            <person name="Rubinstein R."/>
            <person name="Citino T."/>
        </authorList>
    </citation>
    <scope>NUCLEOTIDE SEQUENCE [LARGE SCALE GENOMIC DNA]</scope>
    <source>
        <strain evidence="7 8">831-C4</strain>
    </source>
</reference>
<comment type="pathway">
    <text evidence="1">Lipid metabolism.</text>
</comment>
<keyword evidence="4" id="KW-0443">Lipid metabolism</keyword>
<dbReference type="InterPro" id="IPR002123">
    <property type="entry name" value="Plipid/glycerol_acylTrfase"/>
</dbReference>
<keyword evidence="8" id="KW-1185">Reference proteome</keyword>
<keyword evidence="3 7" id="KW-0808">Transferase</keyword>
<evidence type="ECO:0000256" key="6">
    <source>
        <dbReference type="SAM" id="MobiDB-lite"/>
    </source>
</evidence>
<dbReference type="PANTHER" id="PTHR10434">
    <property type="entry name" value="1-ACYL-SN-GLYCEROL-3-PHOSPHATE ACYLTRANSFERASE"/>
    <property type="match status" value="1"/>
</dbReference>
<name>A0A291IRU6_9MOLU</name>
<dbReference type="GO" id="GO:0003841">
    <property type="term" value="F:1-acylglycerol-3-phosphate O-acyltransferase activity"/>
    <property type="evidence" value="ECO:0007669"/>
    <property type="project" value="TreeGrafter"/>
</dbReference>
<evidence type="ECO:0000313" key="7">
    <source>
        <dbReference type="EMBL" id="ATG97474.1"/>
    </source>
</evidence>
<dbReference type="OrthoDB" id="9803035at2"/>
<keyword evidence="2" id="KW-0444">Lipid biosynthesis</keyword>
<evidence type="ECO:0000256" key="5">
    <source>
        <dbReference type="ARBA" id="ARBA00023315"/>
    </source>
</evidence>
<dbReference type="GO" id="GO:0006654">
    <property type="term" value="P:phosphatidic acid biosynthetic process"/>
    <property type="evidence" value="ECO:0007669"/>
    <property type="project" value="TreeGrafter"/>
</dbReference>
<dbReference type="Pfam" id="PF01553">
    <property type="entry name" value="Acyltransferase"/>
    <property type="match status" value="1"/>
</dbReference>
<evidence type="ECO:0000256" key="1">
    <source>
        <dbReference type="ARBA" id="ARBA00005189"/>
    </source>
</evidence>
<dbReference type="SUPFAM" id="SSF69593">
    <property type="entry name" value="Glycerol-3-phosphate (1)-acyltransferase"/>
    <property type="match status" value="1"/>
</dbReference>
<evidence type="ECO:0000256" key="3">
    <source>
        <dbReference type="ARBA" id="ARBA00022679"/>
    </source>
</evidence>
<sequence length="299" mass="34632">MSKKQKEQPKEKFFVDKGKMVYDWPSALHTYKKAKKINKKNKKDPLAYSEQYRYDWLSKRVQKAMPLFDVDIQVQGIENWLDKGVVLMPNHESNFDVIALLAINDFQRQQPLAFIAKKELWNDKKASRFLNLIDSVPLDRNSPRSALQAFKESKDLIVDFKRSMVLFPTGTRSYSNEIGEIQPASMKLAKMANAPIIPVTFIDSYKVFAPNRKHGRVTVKVIFGKPIQGNKLLASSTTDLANLVQKEIEKNRDEYMDKELTPLKELRMTPKQKAKFEKKQAKKTNKKSKGFKDLFKVID</sequence>
<dbReference type="Proteomes" id="UP000232227">
    <property type="component" value="Chromosome"/>
</dbReference>
<dbReference type="SMART" id="SM00563">
    <property type="entry name" value="PlsC"/>
    <property type="match status" value="1"/>
</dbReference>
<evidence type="ECO:0000256" key="4">
    <source>
        <dbReference type="ARBA" id="ARBA00023098"/>
    </source>
</evidence>
<evidence type="ECO:0000313" key="8">
    <source>
        <dbReference type="Proteomes" id="UP000232227"/>
    </source>
</evidence>
<dbReference type="CDD" id="cd07989">
    <property type="entry name" value="LPLAT_AGPAT-like"/>
    <property type="match status" value="1"/>
</dbReference>
<protein>
    <submittedName>
        <fullName evidence="7">1-acyl-sn-glycerol-3-phosphate acyltransferase</fullName>
    </submittedName>
</protein>
<keyword evidence="5 7" id="KW-0012">Acyltransferase</keyword>